<evidence type="ECO:0000313" key="1">
    <source>
        <dbReference type="EMBL" id="SUK30631.1"/>
    </source>
</evidence>
<accession>A0A380DKX5</accession>
<proteinExistence type="predicted"/>
<organism evidence="1 2">
    <name type="scientific">Staphylococcus aureus</name>
    <dbReference type="NCBI Taxonomy" id="1280"/>
    <lineage>
        <taxon>Bacteria</taxon>
        <taxon>Bacillati</taxon>
        <taxon>Bacillota</taxon>
        <taxon>Bacilli</taxon>
        <taxon>Bacillales</taxon>
        <taxon>Staphylococcaceae</taxon>
        <taxon>Staphylococcus</taxon>
    </lineage>
</organism>
<protein>
    <submittedName>
        <fullName evidence="1">Protein vraC</fullName>
    </submittedName>
</protein>
<reference evidence="1 2" key="1">
    <citation type="submission" date="2018-06" db="EMBL/GenBank/DDBJ databases">
        <authorList>
            <consortium name="Pathogen Informatics"/>
            <person name="Doyle S."/>
        </authorList>
    </citation>
    <scope>NUCLEOTIDE SEQUENCE [LARGE SCALE GENOMIC DNA]</scope>
    <source>
        <strain evidence="1 2">NCTC5664</strain>
    </source>
</reference>
<dbReference type="EMBL" id="UHAQ01000002">
    <property type="protein sequence ID" value="SUK30631.1"/>
    <property type="molecule type" value="Genomic_DNA"/>
</dbReference>
<gene>
    <name evidence="1" type="primary">vraC</name>
    <name evidence="1" type="ORF">NCTC5664_00047</name>
</gene>
<dbReference type="AlphaFoldDB" id="A0A380DKX5"/>
<name>A0A380DKX5_STAAU</name>
<evidence type="ECO:0000313" key="2">
    <source>
        <dbReference type="Proteomes" id="UP000254502"/>
    </source>
</evidence>
<dbReference type="Proteomes" id="UP000254502">
    <property type="component" value="Unassembled WGS sequence"/>
</dbReference>
<sequence length="109" mass="12923">MQHYLLDSNQRLNVSFSKDSVAAYYQCFNQPYRKEVTTINVCVIMVKFDLFKKYANRRMILTKSAINQTQKIEVDIIYVGHLEEIECRQIRNITRYTMALTLTKNDNMS</sequence>